<dbReference type="InterPro" id="IPR008949">
    <property type="entry name" value="Isoprenoid_synthase_dom_sf"/>
</dbReference>
<dbReference type="GO" id="GO:0008299">
    <property type="term" value="P:isoprenoid biosynthetic process"/>
    <property type="evidence" value="ECO:0007669"/>
    <property type="project" value="InterPro"/>
</dbReference>
<gene>
    <name evidence="7" type="ORF">EV212_10879</name>
</gene>
<dbReference type="AlphaFoldDB" id="A0A4R2LEU5"/>
<keyword evidence="3 6" id="KW-0808">Transferase</keyword>
<accession>A0A4R2LEU5</accession>
<evidence type="ECO:0000313" key="7">
    <source>
        <dbReference type="EMBL" id="TCO84319.1"/>
    </source>
</evidence>
<sequence>MTERNNACAMTEESAMERVNYYIHKIAENSFASTRTGAVLDDVLGSSGKMIRPRLLLLCSAFGPYALERSERLCMLAAMVELTHMASLIHDDIIDEAPFRRGKPSIQGKYGKDAAVYAGDFLIERVHYWQVKEQLIDAAMILSQTVEDMCIGEIGQAVCRYDMNVTVDAYLKNIRGKTASLFSTACELGAMEAGCSKKTAEKLKCFGAYLGIMFQFRDDLLDFTSSEMAEGKKTHKDFHDGIYTLPVLMALETPGGREALLPIMRENAERNLSADEIEQMEKNVIQWGGVKRTVEEIHRYAALAGEILDSLEDIPEASKIRRMLDKLETI</sequence>
<comment type="cofactor">
    <cofactor evidence="1">
        <name>Mg(2+)</name>
        <dbReference type="ChEBI" id="CHEBI:18420"/>
    </cofactor>
</comment>
<dbReference type="Gene3D" id="1.10.600.10">
    <property type="entry name" value="Farnesyl Diphosphate Synthase"/>
    <property type="match status" value="1"/>
</dbReference>
<evidence type="ECO:0000313" key="8">
    <source>
        <dbReference type="Proteomes" id="UP000295711"/>
    </source>
</evidence>
<keyword evidence="5" id="KW-0460">Magnesium</keyword>
<dbReference type="InterPro" id="IPR033749">
    <property type="entry name" value="Polyprenyl_synt_CS"/>
</dbReference>
<evidence type="ECO:0000256" key="3">
    <source>
        <dbReference type="ARBA" id="ARBA00022679"/>
    </source>
</evidence>
<dbReference type="GO" id="GO:0004659">
    <property type="term" value="F:prenyltransferase activity"/>
    <property type="evidence" value="ECO:0007669"/>
    <property type="project" value="InterPro"/>
</dbReference>
<keyword evidence="8" id="KW-1185">Reference proteome</keyword>
<protein>
    <submittedName>
        <fullName evidence="7">Heptaprenyl diphosphate synthase</fullName>
    </submittedName>
</protein>
<evidence type="ECO:0000256" key="6">
    <source>
        <dbReference type="RuleBase" id="RU004466"/>
    </source>
</evidence>
<evidence type="ECO:0000256" key="2">
    <source>
        <dbReference type="ARBA" id="ARBA00006706"/>
    </source>
</evidence>
<evidence type="ECO:0000256" key="4">
    <source>
        <dbReference type="ARBA" id="ARBA00022723"/>
    </source>
</evidence>
<dbReference type="GO" id="GO:0046872">
    <property type="term" value="F:metal ion binding"/>
    <property type="evidence" value="ECO:0007669"/>
    <property type="project" value="UniProtKB-KW"/>
</dbReference>
<dbReference type="Proteomes" id="UP000295711">
    <property type="component" value="Unassembled WGS sequence"/>
</dbReference>
<comment type="similarity">
    <text evidence="2 6">Belongs to the FPP/GGPP synthase family.</text>
</comment>
<dbReference type="Pfam" id="PF00348">
    <property type="entry name" value="polyprenyl_synt"/>
    <property type="match status" value="1"/>
</dbReference>
<keyword evidence="4" id="KW-0479">Metal-binding</keyword>
<dbReference type="PANTHER" id="PTHR12001">
    <property type="entry name" value="GERANYLGERANYL PYROPHOSPHATE SYNTHASE"/>
    <property type="match status" value="1"/>
</dbReference>
<name>A0A4R2LEU5_9FIRM</name>
<dbReference type="PANTHER" id="PTHR12001:SF69">
    <property type="entry name" value="ALL TRANS-POLYPRENYL-DIPHOSPHATE SYNTHASE PDSS1"/>
    <property type="match status" value="1"/>
</dbReference>
<dbReference type="SUPFAM" id="SSF48576">
    <property type="entry name" value="Terpenoid synthases"/>
    <property type="match status" value="1"/>
</dbReference>
<dbReference type="SFLD" id="SFLDS00005">
    <property type="entry name" value="Isoprenoid_Synthase_Type_I"/>
    <property type="match status" value="1"/>
</dbReference>
<dbReference type="PROSITE" id="PS00723">
    <property type="entry name" value="POLYPRENYL_SYNTHASE_1"/>
    <property type="match status" value="1"/>
</dbReference>
<evidence type="ECO:0000256" key="1">
    <source>
        <dbReference type="ARBA" id="ARBA00001946"/>
    </source>
</evidence>
<dbReference type="RefSeq" id="WP_207669091.1">
    <property type="nucleotide sequence ID" value="NZ_JANKAQ010000009.1"/>
</dbReference>
<comment type="caution">
    <text evidence="7">The sequence shown here is derived from an EMBL/GenBank/DDBJ whole genome shotgun (WGS) entry which is preliminary data.</text>
</comment>
<dbReference type="EMBL" id="SLXA01000008">
    <property type="protein sequence ID" value="TCO84319.1"/>
    <property type="molecule type" value="Genomic_DNA"/>
</dbReference>
<organism evidence="7 8">
    <name type="scientific">Frisingicoccus caecimuris</name>
    <dbReference type="NCBI Taxonomy" id="1796636"/>
    <lineage>
        <taxon>Bacteria</taxon>
        <taxon>Bacillati</taxon>
        <taxon>Bacillota</taxon>
        <taxon>Clostridia</taxon>
        <taxon>Lachnospirales</taxon>
        <taxon>Lachnospiraceae</taxon>
        <taxon>Frisingicoccus</taxon>
    </lineage>
</organism>
<evidence type="ECO:0000256" key="5">
    <source>
        <dbReference type="ARBA" id="ARBA00022842"/>
    </source>
</evidence>
<reference evidence="7 8" key="1">
    <citation type="submission" date="2019-03" db="EMBL/GenBank/DDBJ databases">
        <title>Genomic Encyclopedia of Type Strains, Phase IV (KMG-IV): sequencing the most valuable type-strain genomes for metagenomic binning, comparative biology and taxonomic classification.</title>
        <authorList>
            <person name="Goeker M."/>
        </authorList>
    </citation>
    <scope>NUCLEOTIDE SEQUENCE [LARGE SCALE GENOMIC DNA]</scope>
    <source>
        <strain evidence="7 8">DSM 28559</strain>
    </source>
</reference>
<dbReference type="InterPro" id="IPR000092">
    <property type="entry name" value="Polyprenyl_synt"/>
</dbReference>
<proteinExistence type="inferred from homology"/>
<dbReference type="CDD" id="cd00685">
    <property type="entry name" value="Trans_IPPS_HT"/>
    <property type="match status" value="1"/>
</dbReference>